<evidence type="ECO:0000259" key="1">
    <source>
        <dbReference type="Pfam" id="PF01979"/>
    </source>
</evidence>
<organism evidence="2 3">
    <name type="scientific">Variovorax defluvii</name>
    <dbReference type="NCBI Taxonomy" id="913761"/>
    <lineage>
        <taxon>Bacteria</taxon>
        <taxon>Pseudomonadati</taxon>
        <taxon>Pseudomonadota</taxon>
        <taxon>Betaproteobacteria</taxon>
        <taxon>Burkholderiales</taxon>
        <taxon>Comamonadaceae</taxon>
        <taxon>Variovorax</taxon>
    </lineage>
</organism>
<dbReference type="InterPro" id="IPR032466">
    <property type="entry name" value="Metal_Hydrolase"/>
</dbReference>
<dbReference type="PANTHER" id="PTHR43135">
    <property type="entry name" value="ALPHA-D-RIBOSE 1-METHYLPHOSPHONATE 5-TRIPHOSPHATE DIPHOSPHATASE"/>
    <property type="match status" value="1"/>
</dbReference>
<sequence>MSDVVFTNVRILDGTGQNPYAGSVLVRGNRIRQVGRSTAPIAPGGAMVVDGAGATLMPGMCEAHTHFSWNDAATLSAIQRMPLEEHVLWCAKVAKRYLQAGFTSCVGAACAKPRLDVVIRNAINAGQIPGPRYLAASQEITVPGGLGDETLPHLPFPEFSFGVNVNSADEMRKVVRMFLKYGVDSIKLNLSGDNFTPDSPAETTWMSDEEVDAAMREVRVRGKRGTAHARSAASVRQALRHGIDVIYHASFTDEETLDMLEAAKDRIFVAPGIAILYAMLHEAEPYGITHEKAVAMGYQIEWDAALESLQAMHRRGVRILPGGDYGFAFTPHCQNARDLEFFVKYLGFTPMEAIRSATLYGGQIMMRGHELGTIQDGHLADLLLVDGDPLANIAILRDPKRILAVMKDGEFAKAPEIASQRAWEHAA</sequence>
<proteinExistence type="predicted"/>
<dbReference type="InterPro" id="IPR057744">
    <property type="entry name" value="OTAase-like"/>
</dbReference>
<dbReference type="InterPro" id="IPR011059">
    <property type="entry name" value="Metal-dep_hydrolase_composite"/>
</dbReference>
<dbReference type="Pfam" id="PF01979">
    <property type="entry name" value="Amidohydro_1"/>
    <property type="match status" value="1"/>
</dbReference>
<dbReference type="RefSeq" id="WP_345536952.1">
    <property type="nucleotide sequence ID" value="NZ_BAABGJ010000012.1"/>
</dbReference>
<name>A0ABP8HBZ7_9BURK</name>
<dbReference type="Proteomes" id="UP001500975">
    <property type="component" value="Unassembled WGS sequence"/>
</dbReference>
<evidence type="ECO:0000313" key="2">
    <source>
        <dbReference type="EMBL" id="GAA4337201.1"/>
    </source>
</evidence>
<protein>
    <submittedName>
        <fullName evidence="2">Amidohydrolase family protein</fullName>
    </submittedName>
</protein>
<dbReference type="SUPFAM" id="SSF51556">
    <property type="entry name" value="Metallo-dependent hydrolases"/>
    <property type="match status" value="1"/>
</dbReference>
<comment type="caution">
    <text evidence="2">The sequence shown here is derived from an EMBL/GenBank/DDBJ whole genome shotgun (WGS) entry which is preliminary data.</text>
</comment>
<accession>A0ABP8HBZ7</accession>
<dbReference type="Gene3D" id="2.30.40.10">
    <property type="entry name" value="Urease, subunit C, domain 1"/>
    <property type="match status" value="1"/>
</dbReference>
<gene>
    <name evidence="2" type="ORF">GCM10023165_15070</name>
</gene>
<dbReference type="SUPFAM" id="SSF51338">
    <property type="entry name" value="Composite domain of metallo-dependent hydrolases"/>
    <property type="match status" value="1"/>
</dbReference>
<dbReference type="EMBL" id="BAABGJ010000012">
    <property type="protein sequence ID" value="GAA4337201.1"/>
    <property type="molecule type" value="Genomic_DNA"/>
</dbReference>
<dbReference type="Gene3D" id="3.20.20.140">
    <property type="entry name" value="Metal-dependent hydrolases"/>
    <property type="match status" value="1"/>
</dbReference>
<dbReference type="PANTHER" id="PTHR43135:SF3">
    <property type="entry name" value="ALPHA-D-RIBOSE 1-METHYLPHOSPHONATE 5-TRIPHOSPHATE DIPHOSPHATASE"/>
    <property type="match status" value="1"/>
</dbReference>
<evidence type="ECO:0000313" key="3">
    <source>
        <dbReference type="Proteomes" id="UP001500975"/>
    </source>
</evidence>
<dbReference type="InterPro" id="IPR006680">
    <property type="entry name" value="Amidohydro-rel"/>
</dbReference>
<keyword evidence="3" id="KW-1185">Reference proteome</keyword>
<feature type="domain" description="Amidohydrolase-related" evidence="1">
    <location>
        <begin position="55"/>
        <end position="410"/>
    </location>
</feature>
<reference evidence="3" key="1">
    <citation type="journal article" date="2019" name="Int. J. Syst. Evol. Microbiol.">
        <title>The Global Catalogue of Microorganisms (GCM) 10K type strain sequencing project: providing services to taxonomists for standard genome sequencing and annotation.</title>
        <authorList>
            <consortium name="The Broad Institute Genomics Platform"/>
            <consortium name="The Broad Institute Genome Sequencing Center for Infectious Disease"/>
            <person name="Wu L."/>
            <person name="Ma J."/>
        </authorList>
    </citation>
    <scope>NUCLEOTIDE SEQUENCE [LARGE SCALE GENOMIC DNA]</scope>
    <source>
        <strain evidence="3">JCM 17804</strain>
    </source>
</reference>
<dbReference type="InterPro" id="IPR051781">
    <property type="entry name" value="Metallo-dep_Hydrolase"/>
</dbReference>
<dbReference type="CDD" id="cd01299">
    <property type="entry name" value="Met_dep_hydrolase_A"/>
    <property type="match status" value="1"/>
</dbReference>